<proteinExistence type="predicted"/>
<feature type="transmembrane region" description="Helical" evidence="1">
    <location>
        <begin position="117"/>
        <end position="138"/>
    </location>
</feature>
<accession>A0A383B337</accession>
<dbReference type="AlphaFoldDB" id="A0A383B337"/>
<name>A0A383B337_9ZZZZ</name>
<protein>
    <submittedName>
        <fullName evidence="2">Uncharacterized protein</fullName>
    </submittedName>
</protein>
<feature type="transmembrane region" description="Helical" evidence="1">
    <location>
        <begin position="20"/>
        <end position="39"/>
    </location>
</feature>
<evidence type="ECO:0000313" key="2">
    <source>
        <dbReference type="EMBL" id="SVE14382.1"/>
    </source>
</evidence>
<organism evidence="2">
    <name type="scientific">marine metagenome</name>
    <dbReference type="NCBI Taxonomy" id="408172"/>
    <lineage>
        <taxon>unclassified sequences</taxon>
        <taxon>metagenomes</taxon>
        <taxon>ecological metagenomes</taxon>
    </lineage>
</organism>
<keyword evidence="1" id="KW-0472">Membrane</keyword>
<evidence type="ECO:0000256" key="1">
    <source>
        <dbReference type="SAM" id="Phobius"/>
    </source>
</evidence>
<keyword evidence="1" id="KW-0812">Transmembrane</keyword>
<feature type="transmembrane region" description="Helical" evidence="1">
    <location>
        <begin position="90"/>
        <end position="111"/>
    </location>
</feature>
<feature type="non-terminal residue" evidence="2">
    <location>
        <position position="161"/>
    </location>
</feature>
<reference evidence="2" key="1">
    <citation type="submission" date="2018-05" db="EMBL/GenBank/DDBJ databases">
        <authorList>
            <person name="Lanie J.A."/>
            <person name="Ng W.-L."/>
            <person name="Kazmierczak K.M."/>
            <person name="Andrzejewski T.M."/>
            <person name="Davidsen T.M."/>
            <person name="Wayne K.J."/>
            <person name="Tettelin H."/>
            <person name="Glass J.I."/>
            <person name="Rusch D."/>
            <person name="Podicherti R."/>
            <person name="Tsui H.-C.T."/>
            <person name="Winkler M.E."/>
        </authorList>
    </citation>
    <scope>NUCLEOTIDE SEQUENCE</scope>
</reference>
<keyword evidence="1" id="KW-1133">Transmembrane helix</keyword>
<sequence>MKTRAYFADPQRPGGFDPRILWALLSVAALWRLMFWMPYYVPGDTFNYLNALDIFQAPLLGSPLHIVRLGMVLPLAFLRWLSGDWHYFSTLYALAASLGTCYLVFVLANRWRGANAGYLACSIIALVPMEVVYGTMLVPDTPLDFYSIAAFWCLATAARER</sequence>
<dbReference type="EMBL" id="UINC01197082">
    <property type="protein sequence ID" value="SVE14382.1"/>
    <property type="molecule type" value="Genomic_DNA"/>
</dbReference>
<gene>
    <name evidence="2" type="ORF">METZ01_LOCUS467236</name>
</gene>